<proteinExistence type="predicted"/>
<gene>
    <name evidence="1" type="ORF">OJ1008_F08.2</name>
    <name evidence="2" type="ORF">P0470G10.33</name>
</gene>
<sequence>MGDDTVPRQVPGLWNVDCLVSEHHLNLLLSFFAPPIAISITSSKGPSPCHDLVICLPSLRSYGLSLPFSKNGA</sequence>
<evidence type="ECO:0000313" key="1">
    <source>
        <dbReference type="EMBL" id="BAD15454.1"/>
    </source>
</evidence>
<dbReference type="EMBL" id="AP004017">
    <property type="protein sequence ID" value="BAD15454.1"/>
    <property type="molecule type" value="Genomic_DNA"/>
</dbReference>
<dbReference type="Proteomes" id="UP000000763">
    <property type="component" value="Chromosome 2"/>
</dbReference>
<organism evidence="1 3">
    <name type="scientific">Oryza sativa subsp. japonica</name>
    <name type="common">Rice</name>
    <dbReference type="NCBI Taxonomy" id="39947"/>
    <lineage>
        <taxon>Eukaryota</taxon>
        <taxon>Viridiplantae</taxon>
        <taxon>Streptophyta</taxon>
        <taxon>Embryophyta</taxon>
        <taxon>Tracheophyta</taxon>
        <taxon>Spermatophyta</taxon>
        <taxon>Magnoliopsida</taxon>
        <taxon>Liliopsida</taxon>
        <taxon>Poales</taxon>
        <taxon>Poaceae</taxon>
        <taxon>BOP clade</taxon>
        <taxon>Oryzoideae</taxon>
        <taxon>Oryzeae</taxon>
        <taxon>Oryzinae</taxon>
        <taxon>Oryza</taxon>
        <taxon>Oryza sativa</taxon>
    </lineage>
</organism>
<evidence type="ECO:0000313" key="3">
    <source>
        <dbReference type="Proteomes" id="UP000000763"/>
    </source>
</evidence>
<reference evidence="1" key="1">
    <citation type="submission" date="2001-08" db="EMBL/GenBank/DDBJ databases">
        <title>Oryza sativa nipponbare(GA3) genomic DNA, chromosome 2, BAC clone:OJ1008_F08.</title>
        <authorList>
            <person name="Sasaki T."/>
            <person name="Matsumoto T."/>
            <person name="Yamamoto K."/>
        </authorList>
    </citation>
    <scope>NUCLEOTIDE SEQUENCE</scope>
</reference>
<reference evidence="3" key="3">
    <citation type="journal article" date="2005" name="Nature">
        <title>The map-based sequence of the rice genome.</title>
        <authorList>
            <consortium name="International rice genome sequencing project (IRGSP)"/>
            <person name="Matsumoto T."/>
            <person name="Wu J."/>
            <person name="Kanamori H."/>
            <person name="Katayose Y."/>
            <person name="Fujisawa M."/>
            <person name="Namiki N."/>
            <person name="Mizuno H."/>
            <person name="Yamamoto K."/>
            <person name="Antonio B.A."/>
            <person name="Baba T."/>
            <person name="Sakata K."/>
            <person name="Nagamura Y."/>
            <person name="Aoki H."/>
            <person name="Arikawa K."/>
            <person name="Arita K."/>
            <person name="Bito T."/>
            <person name="Chiden Y."/>
            <person name="Fujitsuka N."/>
            <person name="Fukunaka R."/>
            <person name="Hamada M."/>
            <person name="Harada C."/>
            <person name="Hayashi A."/>
            <person name="Hijishita S."/>
            <person name="Honda M."/>
            <person name="Hosokawa S."/>
            <person name="Ichikawa Y."/>
            <person name="Idonuma A."/>
            <person name="Iijima M."/>
            <person name="Ikeda M."/>
            <person name="Ikeno M."/>
            <person name="Ito K."/>
            <person name="Ito S."/>
            <person name="Ito T."/>
            <person name="Ito Y."/>
            <person name="Ito Y."/>
            <person name="Iwabuchi A."/>
            <person name="Kamiya K."/>
            <person name="Karasawa W."/>
            <person name="Kurita K."/>
            <person name="Katagiri S."/>
            <person name="Kikuta A."/>
            <person name="Kobayashi H."/>
            <person name="Kobayashi N."/>
            <person name="Machita K."/>
            <person name="Maehara T."/>
            <person name="Masukawa M."/>
            <person name="Mizubayashi T."/>
            <person name="Mukai Y."/>
            <person name="Nagasaki H."/>
            <person name="Nagata Y."/>
            <person name="Naito S."/>
            <person name="Nakashima M."/>
            <person name="Nakama Y."/>
            <person name="Nakamichi Y."/>
            <person name="Nakamura M."/>
            <person name="Meguro A."/>
            <person name="Negishi M."/>
            <person name="Ohta I."/>
            <person name="Ohta T."/>
            <person name="Okamoto M."/>
            <person name="Ono N."/>
            <person name="Saji S."/>
            <person name="Sakaguchi M."/>
            <person name="Sakai K."/>
            <person name="Shibata M."/>
            <person name="Shimokawa T."/>
            <person name="Song J."/>
            <person name="Takazaki Y."/>
            <person name="Terasawa K."/>
            <person name="Tsugane M."/>
            <person name="Tsuji K."/>
            <person name="Ueda S."/>
            <person name="Waki K."/>
            <person name="Yamagata H."/>
            <person name="Yamamoto M."/>
            <person name="Yamamoto S."/>
            <person name="Yamane H."/>
            <person name="Yoshiki S."/>
            <person name="Yoshihara R."/>
            <person name="Yukawa K."/>
            <person name="Zhong H."/>
            <person name="Yano M."/>
            <person name="Yuan Q."/>
            <person name="Ouyang S."/>
            <person name="Liu J."/>
            <person name="Jones K.M."/>
            <person name="Gansberger K."/>
            <person name="Moffat K."/>
            <person name="Hill J."/>
            <person name="Bera J."/>
            <person name="Fadrosh D."/>
            <person name="Jin S."/>
            <person name="Johri S."/>
            <person name="Kim M."/>
            <person name="Overton L."/>
            <person name="Reardon M."/>
            <person name="Tsitrin T."/>
            <person name="Vuong H."/>
            <person name="Weaver B."/>
            <person name="Ciecko A."/>
            <person name="Tallon L."/>
            <person name="Jackson J."/>
            <person name="Pai G."/>
            <person name="Aken S.V."/>
            <person name="Utterback T."/>
            <person name="Reidmuller S."/>
            <person name="Feldblyum T."/>
            <person name="Hsiao J."/>
            <person name="Zismann V."/>
            <person name="Iobst S."/>
            <person name="de Vazeille A.R."/>
            <person name="Buell C.R."/>
            <person name="Ying K."/>
            <person name="Li Y."/>
            <person name="Lu T."/>
            <person name="Huang Y."/>
            <person name="Zhao Q."/>
            <person name="Feng Q."/>
            <person name="Zhang L."/>
            <person name="Zhu J."/>
            <person name="Weng Q."/>
            <person name="Mu J."/>
            <person name="Lu Y."/>
            <person name="Fan D."/>
            <person name="Liu Y."/>
            <person name="Guan J."/>
            <person name="Zhang Y."/>
            <person name="Yu S."/>
            <person name="Liu X."/>
            <person name="Zhang Y."/>
            <person name="Hong G."/>
            <person name="Han B."/>
            <person name="Choisne N."/>
            <person name="Demange N."/>
            <person name="Orjeda G."/>
            <person name="Samain S."/>
            <person name="Cattolico L."/>
            <person name="Pelletier E."/>
            <person name="Couloux A."/>
            <person name="Segurens B."/>
            <person name="Wincker P."/>
            <person name="D'Hont A."/>
            <person name="Scarpelli C."/>
            <person name="Weissenbach J."/>
            <person name="Salanoubat M."/>
            <person name="Quetier F."/>
            <person name="Yu Y."/>
            <person name="Kim H.R."/>
            <person name="Rambo T."/>
            <person name="Currie J."/>
            <person name="Collura K."/>
            <person name="Luo M."/>
            <person name="Yang T."/>
            <person name="Ammiraju J.S.S."/>
            <person name="Engler F."/>
            <person name="Soderlund C."/>
            <person name="Wing R.A."/>
            <person name="Palmer L.E."/>
            <person name="de la Bastide M."/>
            <person name="Spiegel L."/>
            <person name="Nascimento L."/>
            <person name="Zutavern T."/>
            <person name="O'Shaughnessy A."/>
            <person name="Dike S."/>
            <person name="Dedhia N."/>
            <person name="Preston R."/>
            <person name="Balija V."/>
            <person name="McCombie W.R."/>
            <person name="Chow T."/>
            <person name="Chen H."/>
            <person name="Chung M."/>
            <person name="Chen C."/>
            <person name="Shaw J."/>
            <person name="Wu H."/>
            <person name="Hsiao K."/>
            <person name="Chao Y."/>
            <person name="Chu M."/>
            <person name="Cheng C."/>
            <person name="Hour A."/>
            <person name="Lee P."/>
            <person name="Lin S."/>
            <person name="Lin Y."/>
            <person name="Liou J."/>
            <person name="Liu S."/>
            <person name="Hsing Y."/>
            <person name="Raghuvanshi S."/>
            <person name="Mohanty A."/>
            <person name="Bharti A.K."/>
            <person name="Gaur A."/>
            <person name="Gupta V."/>
            <person name="Kumar D."/>
            <person name="Ravi V."/>
            <person name="Vij S."/>
            <person name="Kapur A."/>
            <person name="Khurana P."/>
            <person name="Khurana P."/>
            <person name="Khurana J.P."/>
            <person name="Tyagi A.K."/>
            <person name="Gaikwad K."/>
            <person name="Singh A."/>
            <person name="Dalal V."/>
            <person name="Srivastava S."/>
            <person name="Dixit A."/>
            <person name="Pal A.K."/>
            <person name="Ghazi I.A."/>
            <person name="Yadav M."/>
            <person name="Pandit A."/>
            <person name="Bhargava A."/>
            <person name="Sureshbabu K."/>
            <person name="Batra K."/>
            <person name="Sharma T.R."/>
            <person name="Mohapatra T."/>
            <person name="Singh N.K."/>
            <person name="Messing J."/>
            <person name="Nelson A.B."/>
            <person name="Fuks G."/>
            <person name="Kavchok S."/>
            <person name="Keizer G."/>
            <person name="Linton E."/>
            <person name="Llaca V."/>
            <person name="Song R."/>
            <person name="Tanyolac B."/>
            <person name="Young S."/>
            <person name="Ho-Il K."/>
            <person name="Hahn J.H."/>
            <person name="Sangsakoo G."/>
            <person name="Vanavichit A."/>
            <person name="de Mattos Luiz.A.T."/>
            <person name="Zimmer P.D."/>
            <person name="Malone G."/>
            <person name="Dellagostin O."/>
            <person name="de Oliveira A.C."/>
            <person name="Bevan M."/>
            <person name="Bancroft I."/>
            <person name="Minx P."/>
            <person name="Cordum H."/>
            <person name="Wilson R."/>
            <person name="Cheng Z."/>
            <person name="Jin W."/>
            <person name="Jiang J."/>
            <person name="Leong S.A."/>
            <person name="Iwama H."/>
            <person name="Gojobori T."/>
            <person name="Itoh T."/>
            <person name="Niimura Y."/>
            <person name="Fujii Y."/>
            <person name="Habara T."/>
            <person name="Sakai H."/>
            <person name="Sato Y."/>
            <person name="Wilson G."/>
            <person name="Kumar K."/>
            <person name="McCouch S."/>
            <person name="Juretic N."/>
            <person name="Hoen D."/>
            <person name="Wright S."/>
            <person name="Bruskiewich R."/>
            <person name="Bureau T."/>
            <person name="Miyao A."/>
            <person name="Hirochika H."/>
            <person name="Nishikawa T."/>
            <person name="Kadowaki K."/>
            <person name="Sugiura M."/>
            <person name="Burr B."/>
            <person name="Sasaki T."/>
        </authorList>
    </citation>
    <scope>NUCLEOTIDE SEQUENCE [LARGE SCALE GENOMIC DNA]</scope>
    <source>
        <strain evidence="3">cv. Nipponbare</strain>
    </source>
</reference>
<protein>
    <submittedName>
        <fullName evidence="1">Uncharacterized protein</fullName>
    </submittedName>
</protein>
<dbReference type="EMBL" id="AP004876">
    <property type="protein sequence ID" value="BAD33315.1"/>
    <property type="molecule type" value="Genomic_DNA"/>
</dbReference>
<evidence type="ECO:0000313" key="2">
    <source>
        <dbReference type="EMBL" id="BAD33315.1"/>
    </source>
</evidence>
<reference evidence="2" key="2">
    <citation type="submission" date="2002-03" db="EMBL/GenBank/DDBJ databases">
        <title>Oryza sativa nipponbare(GA3) genomic DNA, chromosome 2, PAC clone:P0470G10.</title>
        <authorList>
            <person name="Sasaki T."/>
            <person name="Matsumoto T."/>
            <person name="Yamamoto K."/>
        </authorList>
    </citation>
    <scope>NUCLEOTIDE SEQUENCE</scope>
</reference>
<name>Q6ZI92_ORYSJ</name>
<dbReference type="AlphaFoldDB" id="Q6ZI92"/>
<accession>Q6ZI92</accession>
<reference evidence="3" key="4">
    <citation type="journal article" date="2008" name="Nucleic Acids Res.">
        <title>The rice annotation project database (RAP-DB): 2008 update.</title>
        <authorList>
            <consortium name="The rice annotation project (RAP)"/>
        </authorList>
    </citation>
    <scope>GENOME REANNOTATION</scope>
    <source>
        <strain evidence="3">cv. Nipponbare</strain>
    </source>
</reference>